<comment type="caution">
    <text evidence="1">The sequence shown here is derived from an EMBL/GenBank/DDBJ whole genome shotgun (WGS) entry which is preliminary data.</text>
</comment>
<dbReference type="SUPFAM" id="SSF52777">
    <property type="entry name" value="CoA-dependent acyltransferases"/>
    <property type="match status" value="1"/>
</dbReference>
<evidence type="ECO:0000313" key="2">
    <source>
        <dbReference type="Proteomes" id="UP000605986"/>
    </source>
</evidence>
<accession>A0A8H4KVT4</accession>
<evidence type="ECO:0000313" key="1">
    <source>
        <dbReference type="EMBL" id="KAF4457122.1"/>
    </source>
</evidence>
<reference evidence="1" key="1">
    <citation type="submission" date="2020-01" db="EMBL/GenBank/DDBJ databases">
        <title>Identification and distribution of gene clusters putatively required for synthesis of sphingolipid metabolism inhibitors in phylogenetically diverse species of the filamentous fungus Fusarium.</title>
        <authorList>
            <person name="Kim H.-S."/>
            <person name="Busman M."/>
            <person name="Brown D.W."/>
            <person name="Divon H."/>
            <person name="Uhlig S."/>
            <person name="Proctor R.H."/>
        </authorList>
    </citation>
    <scope>NUCLEOTIDE SEQUENCE</scope>
    <source>
        <strain evidence="1">NRRL 53441</strain>
    </source>
</reference>
<dbReference type="AlphaFoldDB" id="A0A8H4KVT4"/>
<keyword evidence="2" id="KW-1185">Reference proteome</keyword>
<organism evidence="1 2">
    <name type="scientific">Fusarium austroafricanum</name>
    <dbReference type="NCBI Taxonomy" id="2364996"/>
    <lineage>
        <taxon>Eukaryota</taxon>
        <taxon>Fungi</taxon>
        <taxon>Dikarya</taxon>
        <taxon>Ascomycota</taxon>
        <taxon>Pezizomycotina</taxon>
        <taxon>Sordariomycetes</taxon>
        <taxon>Hypocreomycetidae</taxon>
        <taxon>Hypocreales</taxon>
        <taxon>Nectriaceae</taxon>
        <taxon>Fusarium</taxon>
        <taxon>Fusarium concolor species complex</taxon>
    </lineage>
</organism>
<proteinExistence type="predicted"/>
<dbReference type="OrthoDB" id="21502at2759"/>
<name>A0A8H4KVT4_9HYPO</name>
<gene>
    <name evidence="1" type="ORF">F53441_910</name>
</gene>
<dbReference type="Gene3D" id="3.30.559.10">
    <property type="entry name" value="Chloramphenicol acetyltransferase-like domain"/>
    <property type="match status" value="1"/>
</dbReference>
<dbReference type="Proteomes" id="UP000605986">
    <property type="component" value="Unassembled WGS sequence"/>
</dbReference>
<protein>
    <submittedName>
        <fullName evidence="1">Alpha-1,2-mannosidase family protein</fullName>
    </submittedName>
</protein>
<dbReference type="InterPro" id="IPR023213">
    <property type="entry name" value="CAT-like_dom_sf"/>
</dbReference>
<sequence>MNDSGTCIDSDGSAGTAKVIPLSFRDSWKPLIDIRTLLFFVVKQDLDDKVLRDALEKLIREHLPILGTRIHVAKKTGQPEYHIPATFEKDYELFRWSSVSIESTLDEANVLKPTAVGSSISFYPSIVELETAWTPSGWPLDRRQAEDNCPLLLVHLTHYRDATVVATNLPHSVADQTGYATIIESWIDLVRGRSLPPFSNISASALDGANMTDKEMRMGKGDFRIQTKQEVWTKLMGFIPELVRQQKEERRILLFATSLLDKLRSDMNQQIANDSKTVVLTNNDVLVALLLKASSR</sequence>
<dbReference type="EMBL" id="JAADJG010000034">
    <property type="protein sequence ID" value="KAF4457122.1"/>
    <property type="molecule type" value="Genomic_DNA"/>
</dbReference>